<feature type="domain" description="Putative radical SAM N-terminal" evidence="2">
    <location>
        <begin position="75"/>
        <end position="199"/>
    </location>
</feature>
<evidence type="ECO:0000259" key="1">
    <source>
        <dbReference type="Pfam" id="PF04459"/>
    </source>
</evidence>
<evidence type="ECO:0000313" key="4">
    <source>
        <dbReference type="Proteomes" id="UP000264062"/>
    </source>
</evidence>
<dbReference type="Proteomes" id="UP000264062">
    <property type="component" value="Unassembled WGS sequence"/>
</dbReference>
<comment type="caution">
    <text evidence="3">The sequence shown here is derived from an EMBL/GenBank/DDBJ whole genome shotgun (WGS) entry which is preliminary data.</text>
</comment>
<dbReference type="Pfam" id="PF19238">
    <property type="entry name" value="Radical_SAM_2"/>
    <property type="match status" value="1"/>
</dbReference>
<name>A0A350HCD6_UNCW3</name>
<dbReference type="SUPFAM" id="SSF102114">
    <property type="entry name" value="Radical SAM enzymes"/>
    <property type="match status" value="1"/>
</dbReference>
<reference evidence="3 4" key="1">
    <citation type="journal article" date="2018" name="Nat. Biotechnol.">
        <title>A standardized bacterial taxonomy based on genome phylogeny substantially revises the tree of life.</title>
        <authorList>
            <person name="Parks D.H."/>
            <person name="Chuvochina M."/>
            <person name="Waite D.W."/>
            <person name="Rinke C."/>
            <person name="Skarshewski A."/>
            <person name="Chaumeil P.A."/>
            <person name="Hugenholtz P."/>
        </authorList>
    </citation>
    <scope>NUCLEOTIDE SEQUENCE [LARGE SCALE GENOMIC DNA]</scope>
    <source>
        <strain evidence="3">UBA9956</strain>
    </source>
</reference>
<dbReference type="AlphaFoldDB" id="A0A350HCD6"/>
<dbReference type="InterPro" id="IPR007549">
    <property type="entry name" value="DUF512"/>
</dbReference>
<gene>
    <name evidence="3" type="ORF">DCW38_08515</name>
</gene>
<accession>A0A350HCD6</accession>
<dbReference type="EMBL" id="DMZY01000255">
    <property type="protein sequence ID" value="HAV93202.1"/>
    <property type="molecule type" value="Genomic_DNA"/>
</dbReference>
<dbReference type="SUPFAM" id="SSF50156">
    <property type="entry name" value="PDZ domain-like"/>
    <property type="match status" value="1"/>
</dbReference>
<evidence type="ECO:0000259" key="2">
    <source>
        <dbReference type="Pfam" id="PF19238"/>
    </source>
</evidence>
<evidence type="ECO:0000313" key="3">
    <source>
        <dbReference type="EMBL" id="HAV93202.1"/>
    </source>
</evidence>
<dbReference type="Gene3D" id="2.30.42.10">
    <property type="match status" value="1"/>
</dbReference>
<proteinExistence type="predicted"/>
<dbReference type="Gene3D" id="3.20.20.70">
    <property type="entry name" value="Aldolase class I"/>
    <property type="match status" value="1"/>
</dbReference>
<protein>
    <submittedName>
        <fullName evidence="3">Radical SAM protein</fullName>
    </submittedName>
</protein>
<feature type="domain" description="DUF512" evidence="1">
    <location>
        <begin position="211"/>
        <end position="298"/>
    </location>
</feature>
<dbReference type="InterPro" id="IPR058240">
    <property type="entry name" value="rSAM_sf"/>
</dbReference>
<dbReference type="Pfam" id="PF04459">
    <property type="entry name" value="DUF512"/>
    <property type="match status" value="1"/>
</dbReference>
<sequence>MPLLISSVGKRSIFQKYGISKGDSIVSINGREVHDFFGVMHEMEFDSMLFVIEKKNSEQIRIKIARKNYKSIETEFEEHGMLHCHNKCIFCFIDQNPENMRKELYFKDDDYRESLTCGNFITLSNLSEKMLDNIAEHNLSPLYISLHSSEDYLREKIFGRPNPVDKIRYLIKKGVRMHFQIVLMRGINDKKHLLKTLEFAKKNKAISLGIVPVGLTKHRKNLYQFKMFGRIYSKNLIESVEKWKEDNSFKKIFLADEFYMTAGISVPAKTYYKGFPQLENGIGMVSLFEDSVKRIRNRKLKEGSAILCGRS</sequence>
<dbReference type="InterPro" id="IPR045375">
    <property type="entry name" value="Put_radical_SAM-like_N"/>
</dbReference>
<dbReference type="InterPro" id="IPR013785">
    <property type="entry name" value="Aldolase_TIM"/>
</dbReference>
<feature type="non-terminal residue" evidence="3">
    <location>
        <position position="311"/>
    </location>
</feature>
<dbReference type="InterPro" id="IPR036034">
    <property type="entry name" value="PDZ_sf"/>
</dbReference>
<organism evidence="3 4">
    <name type="scientific">candidate division WOR-3 bacterium</name>
    <dbReference type="NCBI Taxonomy" id="2052148"/>
    <lineage>
        <taxon>Bacteria</taxon>
        <taxon>Bacteria division WOR-3</taxon>
    </lineage>
</organism>